<evidence type="ECO:0000313" key="2">
    <source>
        <dbReference type="EMBL" id="KAF2169716.1"/>
    </source>
</evidence>
<proteinExistence type="predicted"/>
<name>A0A6A6CW39_ZASCE</name>
<dbReference type="GeneID" id="54558517"/>
<dbReference type="AlphaFoldDB" id="A0A6A6CW39"/>
<feature type="transmembrane region" description="Helical" evidence="1">
    <location>
        <begin position="43"/>
        <end position="62"/>
    </location>
</feature>
<evidence type="ECO:0000313" key="3">
    <source>
        <dbReference type="Proteomes" id="UP000799537"/>
    </source>
</evidence>
<reference evidence="2" key="1">
    <citation type="journal article" date="2020" name="Stud. Mycol.">
        <title>101 Dothideomycetes genomes: a test case for predicting lifestyles and emergence of pathogens.</title>
        <authorList>
            <person name="Haridas S."/>
            <person name="Albert R."/>
            <person name="Binder M."/>
            <person name="Bloem J."/>
            <person name="Labutti K."/>
            <person name="Salamov A."/>
            <person name="Andreopoulos B."/>
            <person name="Baker S."/>
            <person name="Barry K."/>
            <person name="Bills G."/>
            <person name="Bluhm B."/>
            <person name="Cannon C."/>
            <person name="Castanera R."/>
            <person name="Culley D."/>
            <person name="Daum C."/>
            <person name="Ezra D."/>
            <person name="Gonzalez J."/>
            <person name="Henrissat B."/>
            <person name="Kuo A."/>
            <person name="Liang C."/>
            <person name="Lipzen A."/>
            <person name="Lutzoni F."/>
            <person name="Magnuson J."/>
            <person name="Mondo S."/>
            <person name="Nolan M."/>
            <person name="Ohm R."/>
            <person name="Pangilinan J."/>
            <person name="Park H.-J."/>
            <person name="Ramirez L."/>
            <person name="Alfaro M."/>
            <person name="Sun H."/>
            <person name="Tritt A."/>
            <person name="Yoshinaga Y."/>
            <person name="Zwiers L.-H."/>
            <person name="Turgeon B."/>
            <person name="Goodwin S."/>
            <person name="Spatafora J."/>
            <person name="Crous P."/>
            <person name="Grigoriev I."/>
        </authorList>
    </citation>
    <scope>NUCLEOTIDE SEQUENCE</scope>
    <source>
        <strain evidence="2">ATCC 36951</strain>
    </source>
</reference>
<feature type="transmembrane region" description="Helical" evidence="1">
    <location>
        <begin position="128"/>
        <end position="147"/>
    </location>
</feature>
<organism evidence="2 3">
    <name type="scientific">Zasmidium cellare ATCC 36951</name>
    <dbReference type="NCBI Taxonomy" id="1080233"/>
    <lineage>
        <taxon>Eukaryota</taxon>
        <taxon>Fungi</taxon>
        <taxon>Dikarya</taxon>
        <taxon>Ascomycota</taxon>
        <taxon>Pezizomycotina</taxon>
        <taxon>Dothideomycetes</taxon>
        <taxon>Dothideomycetidae</taxon>
        <taxon>Mycosphaerellales</taxon>
        <taxon>Mycosphaerellaceae</taxon>
        <taxon>Zasmidium</taxon>
    </lineage>
</organism>
<feature type="transmembrane region" description="Helical" evidence="1">
    <location>
        <begin position="83"/>
        <end position="108"/>
    </location>
</feature>
<protein>
    <submittedName>
        <fullName evidence="2">Uncharacterized protein</fullName>
    </submittedName>
</protein>
<gene>
    <name evidence="2" type="ORF">M409DRAFT_20131</name>
</gene>
<evidence type="ECO:0000256" key="1">
    <source>
        <dbReference type="SAM" id="Phobius"/>
    </source>
</evidence>
<dbReference type="EMBL" id="ML993587">
    <property type="protein sequence ID" value="KAF2169716.1"/>
    <property type="molecule type" value="Genomic_DNA"/>
</dbReference>
<accession>A0A6A6CW39</accession>
<dbReference type="Proteomes" id="UP000799537">
    <property type="component" value="Unassembled WGS sequence"/>
</dbReference>
<feature type="transmembrane region" description="Helical" evidence="1">
    <location>
        <begin position="159"/>
        <end position="179"/>
    </location>
</feature>
<keyword evidence="1" id="KW-1133">Transmembrane helix</keyword>
<keyword evidence="3" id="KW-1185">Reference proteome</keyword>
<keyword evidence="1" id="KW-0472">Membrane</keyword>
<sequence length="192" mass="21261">MELLATFLPVALPCACTVALALMHLLRITSTLDQIESDPMCLAYIYISFIFYLLHSKLVTWLGNIIPKLCTKVELKTEQAYGFFSWLGTTICVTLEIATLIPFAFRALALFITAEPMLADALSERFEVAAWVLGVFSIVLFFISAQCVPSGLIYVRFTVVYAILFAVPAYLVWSAYYIASSSEALGKGLRSS</sequence>
<dbReference type="RefSeq" id="XP_033670605.1">
    <property type="nucleotide sequence ID" value="XM_033805245.1"/>
</dbReference>
<keyword evidence="1" id="KW-0812">Transmembrane</keyword>